<dbReference type="GO" id="GO:0022857">
    <property type="term" value="F:transmembrane transporter activity"/>
    <property type="evidence" value="ECO:0007669"/>
    <property type="project" value="InterPro"/>
</dbReference>
<feature type="transmembrane region" description="Helical" evidence="6">
    <location>
        <begin position="95"/>
        <end position="113"/>
    </location>
</feature>
<reference evidence="7 8" key="1">
    <citation type="submission" date="2018-06" db="EMBL/GenBank/DDBJ databases">
        <authorList>
            <consortium name="Pathogen Informatics"/>
            <person name="Doyle S."/>
        </authorList>
    </citation>
    <scope>NUCLEOTIDE SEQUENCE [LARGE SCALE GENOMIC DNA]</scope>
    <source>
        <strain evidence="7 8">NCTC10684</strain>
    </source>
</reference>
<organism evidence="7 8">
    <name type="scientific">Aminobacter aminovorans</name>
    <name type="common">Chelatobacter heintzii</name>
    <dbReference type="NCBI Taxonomy" id="83263"/>
    <lineage>
        <taxon>Bacteria</taxon>
        <taxon>Pseudomonadati</taxon>
        <taxon>Pseudomonadota</taxon>
        <taxon>Alphaproteobacteria</taxon>
        <taxon>Hyphomicrobiales</taxon>
        <taxon>Phyllobacteriaceae</taxon>
        <taxon>Aminobacter</taxon>
    </lineage>
</organism>
<evidence type="ECO:0000256" key="2">
    <source>
        <dbReference type="ARBA" id="ARBA00022475"/>
    </source>
</evidence>
<dbReference type="PANTHER" id="PTHR43370">
    <property type="entry name" value="SUGAR ABC TRANSPORTER INTEGRAL MEMBRANE PROTEIN-RELATED"/>
    <property type="match status" value="1"/>
</dbReference>
<feature type="transmembrane region" description="Helical" evidence="6">
    <location>
        <begin position="38"/>
        <end position="59"/>
    </location>
</feature>
<proteinExistence type="predicted"/>
<dbReference type="Proteomes" id="UP000254701">
    <property type="component" value="Unassembled WGS sequence"/>
</dbReference>
<evidence type="ECO:0000256" key="1">
    <source>
        <dbReference type="ARBA" id="ARBA00004651"/>
    </source>
</evidence>
<sequence>MLELLQGPLLISILAGMVRIATPLLFSAMGELVTQRAGIWNISVEGTMLLGAVVAYVVASTTGSPWLALLAAVLACALISLIMSFVTIVLKAEQFVAGLALNLLATGLTLFWFQTYVIGREPPKFAGFDQVDIPLLSDIPFLGPILFSQRLLTYVAFVLPVAVWFFLYRTKFGLEIRCVGENPKALDVKGLSVGWRQCLATMFGSLMSGFGGAFLMLGYSDRFVPDLIAGRGWLVVVAIIAGNWMPFRVVGAIFIFALLEAIAIHAQVVGVSIPHHFFLILPYVASLVLLAGLRSRTHQPEALGVPYSRE</sequence>
<keyword evidence="4 6" id="KW-1133">Transmembrane helix</keyword>
<evidence type="ECO:0000313" key="7">
    <source>
        <dbReference type="EMBL" id="SUU87852.1"/>
    </source>
</evidence>
<dbReference type="AlphaFoldDB" id="A0A380WHM4"/>
<keyword evidence="3 6" id="KW-0812">Transmembrane</keyword>
<feature type="transmembrane region" description="Helical" evidence="6">
    <location>
        <begin position="249"/>
        <end position="269"/>
    </location>
</feature>
<feature type="transmembrane region" description="Helical" evidence="6">
    <location>
        <begin position="198"/>
        <end position="217"/>
    </location>
</feature>
<dbReference type="InterPro" id="IPR001851">
    <property type="entry name" value="ABC_transp_permease"/>
</dbReference>
<dbReference type="Pfam" id="PF02653">
    <property type="entry name" value="BPD_transp_2"/>
    <property type="match status" value="1"/>
</dbReference>
<dbReference type="EMBL" id="UFSM01000001">
    <property type="protein sequence ID" value="SUU87852.1"/>
    <property type="molecule type" value="Genomic_DNA"/>
</dbReference>
<accession>A0A380WHM4</accession>
<feature type="transmembrane region" description="Helical" evidence="6">
    <location>
        <begin position="223"/>
        <end position="242"/>
    </location>
</feature>
<name>A0A380WHM4_AMIAI</name>
<keyword evidence="5 6" id="KW-0472">Membrane</keyword>
<feature type="transmembrane region" description="Helical" evidence="6">
    <location>
        <begin position="151"/>
        <end position="168"/>
    </location>
</feature>
<dbReference type="OrthoDB" id="9792579at2"/>
<dbReference type="RefSeq" id="WP_115730292.1">
    <property type="nucleotide sequence ID" value="NZ_BAAAVY010000010.1"/>
</dbReference>
<keyword evidence="2" id="KW-1003">Cell membrane</keyword>
<gene>
    <name evidence="7" type="ORF">NCTC10684_01054</name>
</gene>
<feature type="transmembrane region" description="Helical" evidence="6">
    <location>
        <begin position="275"/>
        <end position="293"/>
    </location>
</feature>
<evidence type="ECO:0000313" key="8">
    <source>
        <dbReference type="Proteomes" id="UP000254701"/>
    </source>
</evidence>
<protein>
    <submittedName>
        <fullName evidence="7">Beta-methylgalactoside transporter inner membrane component</fullName>
    </submittedName>
</protein>
<evidence type="ECO:0000256" key="6">
    <source>
        <dbReference type="SAM" id="Phobius"/>
    </source>
</evidence>
<dbReference type="CDD" id="cd06580">
    <property type="entry name" value="TM_PBP1_transp_TpRbsC_like"/>
    <property type="match status" value="1"/>
</dbReference>
<evidence type="ECO:0000256" key="5">
    <source>
        <dbReference type="ARBA" id="ARBA00023136"/>
    </source>
</evidence>
<dbReference type="GO" id="GO:0005886">
    <property type="term" value="C:plasma membrane"/>
    <property type="evidence" value="ECO:0007669"/>
    <property type="project" value="UniProtKB-SubCell"/>
</dbReference>
<feature type="transmembrane region" description="Helical" evidence="6">
    <location>
        <begin position="65"/>
        <end position="88"/>
    </location>
</feature>
<dbReference type="PANTHER" id="PTHR43370:SF2">
    <property type="entry name" value="ABC TRANSPORTER PERMEASE PROTEIN"/>
    <property type="match status" value="1"/>
</dbReference>
<comment type="subcellular location">
    <subcellularLocation>
        <location evidence="1">Cell membrane</location>
        <topology evidence="1">Multi-pass membrane protein</topology>
    </subcellularLocation>
</comment>
<evidence type="ECO:0000256" key="4">
    <source>
        <dbReference type="ARBA" id="ARBA00022989"/>
    </source>
</evidence>
<evidence type="ECO:0000256" key="3">
    <source>
        <dbReference type="ARBA" id="ARBA00022692"/>
    </source>
</evidence>
<feature type="transmembrane region" description="Helical" evidence="6">
    <location>
        <begin position="6"/>
        <end position="26"/>
    </location>
</feature>